<feature type="compositionally biased region" description="Basic and acidic residues" evidence="9">
    <location>
        <begin position="460"/>
        <end position="483"/>
    </location>
</feature>
<feature type="chain" id="PRO_5004057764" evidence="10">
    <location>
        <begin position="22"/>
        <end position="521"/>
    </location>
</feature>
<feature type="region of interest" description="Disordered" evidence="9">
    <location>
        <begin position="460"/>
        <end position="486"/>
    </location>
</feature>
<keyword evidence="7" id="KW-0325">Glycoprotein</keyword>
<dbReference type="InterPro" id="IPR019609">
    <property type="entry name" value="Variant_surf_glycoprt_trypan_C"/>
</dbReference>
<evidence type="ECO:0000256" key="6">
    <source>
        <dbReference type="ARBA" id="ARBA00023136"/>
    </source>
</evidence>
<dbReference type="VEuPathDB" id="TriTrypDB:Tb1125.11.19010"/>
<dbReference type="AlphaFoldDB" id="M4SWX8"/>
<keyword evidence="5 10" id="KW-0732">Signal</keyword>
<accession>M4SWX8</accession>
<evidence type="ECO:0000256" key="1">
    <source>
        <dbReference type="ARBA" id="ARBA00002523"/>
    </source>
</evidence>
<keyword evidence="3" id="KW-1003">Cell membrane</keyword>
<reference evidence="13" key="2">
    <citation type="journal article" date="2014" name="Mol. Biochem. Parasitol.">
        <title>Capturing the variant surface glycoprotein repertoire (the VSGnome) of Trypanosoma brucei Lister 427.</title>
        <authorList>
            <person name="Cross G.A."/>
            <person name="Kim H.S."/>
            <person name="Wickstead B."/>
        </authorList>
    </citation>
    <scope>NUCLEOTIDE SEQUENCE</scope>
    <source>
        <strain evidence="13">Lister 427</strain>
    </source>
</reference>
<dbReference type="Gene3D" id="3.30.1680.40">
    <property type="match status" value="1"/>
</dbReference>
<reference evidence="13" key="1">
    <citation type="submission" date="2013-02" db="EMBL/GenBank/DDBJ databases">
        <authorList>
            <person name="Cross G.A.M."/>
            <person name="Kim H.-S."/>
            <person name="Wickstead B."/>
        </authorList>
    </citation>
    <scope>NUCLEOTIDE SEQUENCE</scope>
    <source>
        <strain evidence="13">Lister 427</strain>
    </source>
</reference>
<dbReference type="InterPro" id="IPR025932">
    <property type="entry name" value="Trypano_VSG_B_N_dom"/>
</dbReference>
<sequence>MKRPSILVFVLAASGPLRTQANVAPGENAVPAAAICEIIALAEADLPLASGPPDTTTDLAELLALNMTVAPEDWQKMADKIDPSDTSDQIKQKAALKTPAEAGNFNIRWRQWGEARKATNKNGEVKYNLDKLGYTSLTEDEKKTIADRVKTAAERAMHFEQKLAELRPKLDNADLKAANTYLKEAAFGDATGKIANINIGKVFGSASADTRPNACSGNLNAGAAKTLAAVLTCICAESGTAHDGACARKVEVANTWTASGERASDKLTTVRGVLKLCRQTTAKVLTSAAIATPYTALNHNVRTQSGTHYIGSLQSGSDCNGANTGGVCIKFNDYNPGNGMDLNKTPWGEKIAAVTAALGEREAVIEEAKALAALIQAEKQQALTAIYQRTKPTAAAQKNQAASGNTQKQGTQEETAEAEKICSAAENNKEACDKLKDQGCTFNTESKKCELKKDVKAELEKENQETGGKDGKPTSECKDKPQKDCTGNCKWDGKECKDSSILVNKQFALSVVSAAFVALLF</sequence>
<feature type="domain" description="Trypanosome variant surface glycoprotein B-type N-terminal" evidence="12">
    <location>
        <begin position="12"/>
        <end position="376"/>
    </location>
</feature>
<keyword evidence="4" id="KW-0336">GPI-anchor</keyword>
<feature type="signal peptide" evidence="10">
    <location>
        <begin position="1"/>
        <end position="21"/>
    </location>
</feature>
<evidence type="ECO:0000256" key="4">
    <source>
        <dbReference type="ARBA" id="ARBA00022622"/>
    </source>
</evidence>
<evidence type="ECO:0000256" key="9">
    <source>
        <dbReference type="SAM" id="MobiDB-lite"/>
    </source>
</evidence>
<keyword evidence="8" id="KW-0449">Lipoprotein</keyword>
<dbReference type="VEuPathDB" id="TriTrypDB:Tb427_000063200"/>
<evidence type="ECO:0000256" key="7">
    <source>
        <dbReference type="ARBA" id="ARBA00023180"/>
    </source>
</evidence>
<evidence type="ECO:0000313" key="13">
    <source>
        <dbReference type="EMBL" id="AGH60953.1"/>
    </source>
</evidence>
<protein>
    <submittedName>
        <fullName evidence="13">Variant surface glycoprotein 377</fullName>
    </submittedName>
</protein>
<dbReference type="EMBL" id="KC613522">
    <property type="protein sequence ID" value="AGH60953.1"/>
    <property type="molecule type" value="Genomic_DNA"/>
</dbReference>
<proteinExistence type="predicted"/>
<feature type="domain" description="Trypanosome variant surface glycoprotein C-terminal" evidence="11">
    <location>
        <begin position="422"/>
        <end position="520"/>
    </location>
</feature>
<name>M4SWX8_9TRYP</name>
<comment type="function">
    <text evidence="1">VSG forms a coat on the surface of the parasite. The trypanosome evades the immune response of the host by expressing a series of antigenically distinct VSGs from an estimated 1000 VSG genes.</text>
</comment>
<evidence type="ECO:0000259" key="12">
    <source>
        <dbReference type="Pfam" id="PF13206"/>
    </source>
</evidence>
<evidence type="ECO:0000256" key="10">
    <source>
        <dbReference type="SAM" id="SignalP"/>
    </source>
</evidence>
<organism evidence="13">
    <name type="scientific">Trypanosoma brucei</name>
    <dbReference type="NCBI Taxonomy" id="5691"/>
    <lineage>
        <taxon>Eukaryota</taxon>
        <taxon>Discoba</taxon>
        <taxon>Euglenozoa</taxon>
        <taxon>Kinetoplastea</taxon>
        <taxon>Metakinetoplastina</taxon>
        <taxon>Trypanosomatida</taxon>
        <taxon>Trypanosomatidae</taxon>
        <taxon>Trypanosoma</taxon>
    </lineage>
</organism>
<comment type="subcellular location">
    <subcellularLocation>
        <location evidence="2">Cell membrane</location>
        <topology evidence="2">Lipid-anchor</topology>
        <topology evidence="2">GPI-anchor</topology>
    </subcellularLocation>
</comment>
<evidence type="ECO:0000259" key="11">
    <source>
        <dbReference type="Pfam" id="PF10659"/>
    </source>
</evidence>
<keyword evidence="6" id="KW-0472">Membrane</keyword>
<dbReference type="GO" id="GO:0098552">
    <property type="term" value="C:side of membrane"/>
    <property type="evidence" value="ECO:0007669"/>
    <property type="project" value="UniProtKB-KW"/>
</dbReference>
<evidence type="ECO:0000256" key="5">
    <source>
        <dbReference type="ARBA" id="ARBA00022729"/>
    </source>
</evidence>
<dbReference type="VEuPathDB" id="TriTrypDB:Tb11.0590"/>
<dbReference type="Pfam" id="PF13206">
    <property type="entry name" value="VSG_B"/>
    <property type="match status" value="1"/>
</dbReference>
<dbReference type="GO" id="GO:0005886">
    <property type="term" value="C:plasma membrane"/>
    <property type="evidence" value="ECO:0007669"/>
    <property type="project" value="UniProtKB-SubCell"/>
</dbReference>
<dbReference type="Pfam" id="PF10659">
    <property type="entry name" value="Trypan_glycop_C"/>
    <property type="match status" value="1"/>
</dbReference>
<evidence type="ECO:0000256" key="3">
    <source>
        <dbReference type="ARBA" id="ARBA00022475"/>
    </source>
</evidence>
<evidence type="ECO:0000256" key="8">
    <source>
        <dbReference type="ARBA" id="ARBA00023288"/>
    </source>
</evidence>
<evidence type="ECO:0000256" key="2">
    <source>
        <dbReference type="ARBA" id="ARBA00004609"/>
    </source>
</evidence>